<feature type="transmembrane region" description="Helical" evidence="13">
    <location>
        <begin position="251"/>
        <end position="271"/>
    </location>
</feature>
<evidence type="ECO:0000256" key="5">
    <source>
        <dbReference type="ARBA" id="ARBA00022725"/>
    </source>
</evidence>
<dbReference type="GO" id="GO:0004984">
    <property type="term" value="F:olfactory receptor activity"/>
    <property type="evidence" value="ECO:0007669"/>
    <property type="project" value="InterPro"/>
</dbReference>
<dbReference type="Ensembl" id="ENSTRUT00000079946.1">
    <property type="protein sequence ID" value="ENSTRUP00000068083.1"/>
    <property type="gene ID" value="ENSTRUG00000029468.1"/>
</dbReference>
<keyword evidence="5" id="KW-0552">Olfaction</keyword>
<name>A0A674N492_TAKRU</name>
<evidence type="ECO:0000256" key="1">
    <source>
        <dbReference type="ARBA" id="ARBA00004651"/>
    </source>
</evidence>
<feature type="transmembrane region" description="Helical" evidence="13">
    <location>
        <begin position="283"/>
        <end position="302"/>
    </location>
</feature>
<proteinExistence type="predicted"/>
<keyword evidence="6 13" id="KW-1133">Transmembrane helix</keyword>
<feature type="transmembrane region" description="Helical" evidence="13">
    <location>
        <begin position="109"/>
        <end position="131"/>
    </location>
</feature>
<protein>
    <recommendedName>
        <fullName evidence="14">G-protein coupled receptors family 1 profile domain-containing protein</fullName>
    </recommendedName>
</protein>
<dbReference type="InterPro" id="IPR052921">
    <property type="entry name" value="GPCR1_Superfamily_Member"/>
</dbReference>
<sequence length="337" mass="38957">DITSAIISFIYAVMDNASEVTIFTLSGFNGIVNYRFLLFAVTFVCYCVIVQVNVTLIVAIIVDKSLHEPMFIFLCNLCINSLYGTAAFYPKFLIDILSTSHVISYAGCLVQSLVVNSSACADFSFLALMAYDRYVAICRPLVYHSVMNPQRMCLLVFAAWILPLGQMLTTIISTSTLRLCGSHISRIYCVNYVIRRLECTPSITTVIFPAFIITFYFCHFLFIIYSYFYIMRTCLTCKEERIKFLQTCLPHLMSCIIVTMCLLFDLLHIRISTERLPDSAQNFIAMQFLLFPPLINPLIYGLKLTKVRNRIERFLYYCIKWIKHYFFRLLSVRHKEV</sequence>
<evidence type="ECO:0000256" key="9">
    <source>
        <dbReference type="ARBA" id="ARBA00023157"/>
    </source>
</evidence>
<keyword evidence="3" id="KW-0716">Sensory transduction</keyword>
<evidence type="ECO:0000256" key="12">
    <source>
        <dbReference type="ARBA" id="ARBA00023224"/>
    </source>
</evidence>
<comment type="subcellular location">
    <subcellularLocation>
        <location evidence="1">Cell membrane</location>
        <topology evidence="1">Multi-pass membrane protein</topology>
    </subcellularLocation>
</comment>
<dbReference type="PROSITE" id="PS50262">
    <property type="entry name" value="G_PROTEIN_RECEP_F1_2"/>
    <property type="match status" value="1"/>
</dbReference>
<keyword evidence="10" id="KW-0675">Receptor</keyword>
<dbReference type="GO" id="GO:0004930">
    <property type="term" value="F:G protein-coupled receptor activity"/>
    <property type="evidence" value="ECO:0007669"/>
    <property type="project" value="UniProtKB-KW"/>
</dbReference>
<feature type="transmembrane region" description="Helical" evidence="13">
    <location>
        <begin position="36"/>
        <end position="62"/>
    </location>
</feature>
<dbReference type="OMA" id="HAVFVFW"/>
<keyword evidence="8 13" id="KW-0472">Membrane</keyword>
<keyword evidence="11" id="KW-0325">Glycoprotein</keyword>
<keyword evidence="4 13" id="KW-0812">Transmembrane</keyword>
<dbReference type="PROSITE" id="PS00237">
    <property type="entry name" value="G_PROTEIN_RECEP_F1_1"/>
    <property type="match status" value="1"/>
</dbReference>
<evidence type="ECO:0000259" key="14">
    <source>
        <dbReference type="PROSITE" id="PS50262"/>
    </source>
</evidence>
<dbReference type="Gene3D" id="1.20.1070.10">
    <property type="entry name" value="Rhodopsin 7-helix transmembrane proteins"/>
    <property type="match status" value="1"/>
</dbReference>
<feature type="transmembrane region" description="Helical" evidence="13">
    <location>
        <begin position="69"/>
        <end position="89"/>
    </location>
</feature>
<dbReference type="SUPFAM" id="SSF81321">
    <property type="entry name" value="Family A G protein-coupled receptor-like"/>
    <property type="match status" value="1"/>
</dbReference>
<keyword evidence="12" id="KW-0807">Transducer</keyword>
<dbReference type="AlphaFoldDB" id="A0A674N492"/>
<organism evidence="15 16">
    <name type="scientific">Takifugu rubripes</name>
    <name type="common">Japanese pufferfish</name>
    <name type="synonym">Fugu rubripes</name>
    <dbReference type="NCBI Taxonomy" id="31033"/>
    <lineage>
        <taxon>Eukaryota</taxon>
        <taxon>Metazoa</taxon>
        <taxon>Chordata</taxon>
        <taxon>Craniata</taxon>
        <taxon>Vertebrata</taxon>
        <taxon>Euteleostomi</taxon>
        <taxon>Actinopterygii</taxon>
        <taxon>Neopterygii</taxon>
        <taxon>Teleostei</taxon>
        <taxon>Neoteleostei</taxon>
        <taxon>Acanthomorphata</taxon>
        <taxon>Eupercaria</taxon>
        <taxon>Tetraodontiformes</taxon>
        <taxon>Tetradontoidea</taxon>
        <taxon>Tetraodontidae</taxon>
        <taxon>Takifugu</taxon>
    </lineage>
</organism>
<evidence type="ECO:0000256" key="11">
    <source>
        <dbReference type="ARBA" id="ARBA00023180"/>
    </source>
</evidence>
<dbReference type="FunFam" id="1.20.1070.10:FF:000024">
    <property type="entry name" value="Olfactory receptor"/>
    <property type="match status" value="1"/>
</dbReference>
<evidence type="ECO:0000256" key="7">
    <source>
        <dbReference type="ARBA" id="ARBA00023040"/>
    </source>
</evidence>
<evidence type="ECO:0000256" key="10">
    <source>
        <dbReference type="ARBA" id="ARBA00023170"/>
    </source>
</evidence>
<evidence type="ECO:0000256" key="6">
    <source>
        <dbReference type="ARBA" id="ARBA00022989"/>
    </source>
</evidence>
<evidence type="ECO:0000313" key="16">
    <source>
        <dbReference type="Proteomes" id="UP000005226"/>
    </source>
</evidence>
<keyword evidence="7" id="KW-0297">G-protein coupled receptor</keyword>
<reference evidence="15" key="3">
    <citation type="submission" date="2025-09" db="UniProtKB">
        <authorList>
            <consortium name="Ensembl"/>
        </authorList>
    </citation>
    <scope>IDENTIFICATION</scope>
</reference>
<dbReference type="InterPro" id="IPR000725">
    <property type="entry name" value="Olfact_rcpt"/>
</dbReference>
<keyword evidence="16" id="KW-1185">Reference proteome</keyword>
<dbReference type="PANTHER" id="PTHR26451:SF871">
    <property type="entry name" value="ODORANT RECEPTOR-RELATED"/>
    <property type="match status" value="1"/>
</dbReference>
<dbReference type="PRINTS" id="PR00245">
    <property type="entry name" value="OLFACTORYR"/>
</dbReference>
<evidence type="ECO:0000256" key="8">
    <source>
        <dbReference type="ARBA" id="ARBA00023136"/>
    </source>
</evidence>
<reference evidence="15" key="2">
    <citation type="submission" date="2025-08" db="UniProtKB">
        <authorList>
            <consortium name="Ensembl"/>
        </authorList>
    </citation>
    <scope>IDENTIFICATION</scope>
</reference>
<dbReference type="Pfam" id="PF13853">
    <property type="entry name" value="7tm_4"/>
    <property type="match status" value="1"/>
</dbReference>
<dbReference type="GeneTree" id="ENSGT00950000183023"/>
<keyword evidence="2" id="KW-1003">Cell membrane</keyword>
<dbReference type="PANTHER" id="PTHR26451">
    <property type="entry name" value="G_PROTEIN_RECEP_F1_2 DOMAIN-CONTAINING PROTEIN"/>
    <property type="match status" value="1"/>
</dbReference>
<evidence type="ECO:0000256" key="4">
    <source>
        <dbReference type="ARBA" id="ARBA00022692"/>
    </source>
</evidence>
<feature type="transmembrane region" description="Helical" evidence="13">
    <location>
        <begin position="206"/>
        <end position="230"/>
    </location>
</feature>
<reference evidence="15 16" key="1">
    <citation type="journal article" date="2011" name="Genome Biol. Evol.">
        <title>Integration of the genetic map and genome assembly of fugu facilitates insights into distinct features of genome evolution in teleosts and mammals.</title>
        <authorList>
            <person name="Kai W."/>
            <person name="Kikuchi K."/>
            <person name="Tohari S."/>
            <person name="Chew A.K."/>
            <person name="Tay A."/>
            <person name="Fujiwara A."/>
            <person name="Hosoya S."/>
            <person name="Suetake H."/>
            <person name="Naruse K."/>
            <person name="Brenner S."/>
            <person name="Suzuki Y."/>
            <person name="Venkatesh B."/>
        </authorList>
    </citation>
    <scope>NUCLEOTIDE SEQUENCE [LARGE SCALE GENOMIC DNA]</scope>
</reference>
<keyword evidence="9" id="KW-1015">Disulfide bond</keyword>
<evidence type="ECO:0000256" key="3">
    <source>
        <dbReference type="ARBA" id="ARBA00022606"/>
    </source>
</evidence>
<dbReference type="Proteomes" id="UP000005226">
    <property type="component" value="Chromosome 1"/>
</dbReference>
<dbReference type="InterPro" id="IPR000276">
    <property type="entry name" value="GPCR_Rhodpsn"/>
</dbReference>
<dbReference type="InterPro" id="IPR017452">
    <property type="entry name" value="GPCR_Rhodpsn_7TM"/>
</dbReference>
<dbReference type="InParanoid" id="A0A674N492"/>
<evidence type="ECO:0000256" key="2">
    <source>
        <dbReference type="ARBA" id="ARBA00022475"/>
    </source>
</evidence>
<accession>A0A674N492</accession>
<evidence type="ECO:0000313" key="15">
    <source>
        <dbReference type="Ensembl" id="ENSTRUP00000068083.1"/>
    </source>
</evidence>
<feature type="domain" description="G-protein coupled receptors family 1 profile" evidence="14">
    <location>
        <begin position="52"/>
        <end position="300"/>
    </location>
</feature>
<dbReference type="GO" id="GO:0005549">
    <property type="term" value="F:odorant binding"/>
    <property type="evidence" value="ECO:0007669"/>
    <property type="project" value="TreeGrafter"/>
</dbReference>
<feature type="transmembrane region" description="Helical" evidence="13">
    <location>
        <begin position="152"/>
        <end position="172"/>
    </location>
</feature>
<evidence type="ECO:0000256" key="13">
    <source>
        <dbReference type="SAM" id="Phobius"/>
    </source>
</evidence>
<dbReference type="GO" id="GO:0005886">
    <property type="term" value="C:plasma membrane"/>
    <property type="evidence" value="ECO:0007669"/>
    <property type="project" value="UniProtKB-SubCell"/>
</dbReference>